<gene>
    <name evidence="2" type="ORF">JETT_2128</name>
</gene>
<dbReference type="Proteomes" id="UP000319783">
    <property type="component" value="Unassembled WGS sequence"/>
</dbReference>
<proteinExistence type="inferred from homology"/>
<dbReference type="EMBL" id="SULG01000042">
    <property type="protein sequence ID" value="TLD41582.1"/>
    <property type="molecule type" value="Genomic_DNA"/>
</dbReference>
<sequence>MKIYTYSQAREKLADILEEFKKEEIVIRRRKGDMFSIVPKTPSRRSPFDVPNLGKRIFRKEILEAIRESRERT</sequence>
<reference evidence="2 3" key="1">
    <citation type="submission" date="2019-04" db="EMBL/GenBank/DDBJ databases">
        <title>Genome of a novel bacterium Candidatus Jettenia ecosi reconstructed from metagenome of an anammox bioreactor.</title>
        <authorList>
            <person name="Mardanov A.V."/>
            <person name="Beletsky A.V."/>
            <person name="Ravin N.V."/>
            <person name="Botchkova E.A."/>
            <person name="Litti Y.V."/>
            <person name="Nozhevnikova A.N."/>
        </authorList>
    </citation>
    <scope>NUCLEOTIDE SEQUENCE [LARGE SCALE GENOMIC DNA]</scope>
    <source>
        <strain evidence="2">J2</strain>
    </source>
</reference>
<comment type="similarity">
    <text evidence="1">Belongs to the phD/YefM antitoxin family.</text>
</comment>
<evidence type="ECO:0000313" key="2">
    <source>
        <dbReference type="EMBL" id="TLD41582.1"/>
    </source>
</evidence>
<organism evidence="2 3">
    <name type="scientific">Candidatus Jettenia ecosi</name>
    <dbReference type="NCBI Taxonomy" id="2494326"/>
    <lineage>
        <taxon>Bacteria</taxon>
        <taxon>Pseudomonadati</taxon>
        <taxon>Planctomycetota</taxon>
        <taxon>Candidatus Brocadiia</taxon>
        <taxon>Candidatus Brocadiales</taxon>
        <taxon>Candidatus Brocadiaceae</taxon>
        <taxon>Candidatus Jettenia</taxon>
    </lineage>
</organism>
<name>A0A533QA86_9BACT</name>
<comment type="caution">
    <text evidence="2">The sequence shown here is derived from an EMBL/GenBank/DDBJ whole genome shotgun (WGS) entry which is preliminary data.</text>
</comment>
<dbReference type="AlphaFoldDB" id="A0A533QA86"/>
<dbReference type="Gene3D" id="3.40.1620.10">
    <property type="entry name" value="YefM-like domain"/>
    <property type="match status" value="1"/>
</dbReference>
<dbReference type="SUPFAM" id="SSF143120">
    <property type="entry name" value="YefM-like"/>
    <property type="match status" value="1"/>
</dbReference>
<evidence type="ECO:0008006" key="4">
    <source>
        <dbReference type="Google" id="ProtNLM"/>
    </source>
</evidence>
<evidence type="ECO:0000256" key="1">
    <source>
        <dbReference type="ARBA" id="ARBA00009981"/>
    </source>
</evidence>
<evidence type="ECO:0000313" key="3">
    <source>
        <dbReference type="Proteomes" id="UP000319783"/>
    </source>
</evidence>
<accession>A0A533QA86</accession>
<protein>
    <recommendedName>
        <fullName evidence="4">Antitoxin</fullName>
    </recommendedName>
</protein>
<dbReference type="InterPro" id="IPR036165">
    <property type="entry name" value="YefM-like_sf"/>
</dbReference>